<dbReference type="NCBIfam" id="TIGR02232">
    <property type="entry name" value="myxo_disulf_rpt"/>
    <property type="match status" value="1"/>
</dbReference>
<protein>
    <submittedName>
        <fullName evidence="5">Uncharacterized protein</fullName>
    </submittedName>
</protein>
<dbReference type="InterPro" id="IPR011936">
    <property type="entry name" value="Myxo_disulph_rpt"/>
</dbReference>
<evidence type="ECO:0000313" key="6">
    <source>
        <dbReference type="Proteomes" id="UP000613740"/>
    </source>
</evidence>
<dbReference type="AlphaFoldDB" id="A0A835VXW8"/>
<evidence type="ECO:0000256" key="1">
    <source>
        <dbReference type="ARBA" id="ARBA00022729"/>
    </source>
</evidence>
<name>A0A835VXW8_9CHLO</name>
<dbReference type="Proteomes" id="UP000613740">
    <property type="component" value="Unassembled WGS sequence"/>
</dbReference>
<organism evidence="5 6">
    <name type="scientific">Chlamydomonas schloesseri</name>
    <dbReference type="NCBI Taxonomy" id="2026947"/>
    <lineage>
        <taxon>Eukaryota</taxon>
        <taxon>Viridiplantae</taxon>
        <taxon>Chlorophyta</taxon>
        <taxon>core chlorophytes</taxon>
        <taxon>Chlorophyceae</taxon>
        <taxon>CS clade</taxon>
        <taxon>Chlamydomonadales</taxon>
        <taxon>Chlamydomonadaceae</taxon>
        <taxon>Chlamydomonas</taxon>
    </lineage>
</organism>
<evidence type="ECO:0000256" key="2">
    <source>
        <dbReference type="ARBA" id="ARBA00022737"/>
    </source>
</evidence>
<keyword evidence="2" id="KW-0677">Repeat</keyword>
<keyword evidence="6" id="KW-1185">Reference proteome</keyword>
<gene>
    <name evidence="5" type="ORF">HYH02_013181</name>
</gene>
<evidence type="ECO:0000256" key="3">
    <source>
        <dbReference type="ARBA" id="ARBA00023157"/>
    </source>
</evidence>
<reference evidence="5" key="1">
    <citation type="journal article" date="2020" name="bioRxiv">
        <title>Comparative genomics of Chlamydomonas.</title>
        <authorList>
            <person name="Craig R.J."/>
            <person name="Hasan A.R."/>
            <person name="Ness R.W."/>
            <person name="Keightley P.D."/>
        </authorList>
    </citation>
    <scope>NUCLEOTIDE SEQUENCE</scope>
    <source>
        <strain evidence="5">CCAP 11/173</strain>
    </source>
</reference>
<evidence type="ECO:0000313" key="5">
    <source>
        <dbReference type="EMBL" id="KAG2431965.1"/>
    </source>
</evidence>
<comment type="caution">
    <text evidence="5">The sequence shown here is derived from an EMBL/GenBank/DDBJ whole genome shotgun (WGS) entry which is preliminary data.</text>
</comment>
<feature type="chain" id="PRO_5032558278" evidence="4">
    <location>
        <begin position="32"/>
        <end position="346"/>
    </location>
</feature>
<sequence>MGGFMPSRRPQLAALALAVLVAISTHHAVDAHRSLLQVPGTRIDCSALPKCVGVTCELSFASLTKTVKVDFSNCVTSAINWACCSSPGCVTSGCVRWPQTTDVTKSTAGTCDVFRTVVLSVGLTTSSVTLQAQAGSISGGTSRQCATTCAAANPAVCPSKALQLLTANKLAINDYVSRNGGSLVACTQGGFGNGGFGFFPLPLTFVGNGGFTDIRQIQPDATDLWGSGFTDAVLANGPWHGHWTGPSGWLGLRPAVVRSNCPVPLPTATQAQNCQAAALWGKKVKLTAEICNNGIDDDGDGLIDAGLNGDPDCWVCGNGVIDPCEDCDDGNITGGDGCSSQCLFEY</sequence>
<dbReference type="EMBL" id="JAEHOD010000070">
    <property type="protein sequence ID" value="KAG2431965.1"/>
    <property type="molecule type" value="Genomic_DNA"/>
</dbReference>
<feature type="signal peptide" evidence="4">
    <location>
        <begin position="1"/>
        <end position="31"/>
    </location>
</feature>
<keyword evidence="3" id="KW-1015">Disulfide bond</keyword>
<evidence type="ECO:0000256" key="4">
    <source>
        <dbReference type="SAM" id="SignalP"/>
    </source>
</evidence>
<proteinExistence type="predicted"/>
<dbReference type="OrthoDB" id="547082at2759"/>
<accession>A0A835VXW8</accession>
<keyword evidence="1 4" id="KW-0732">Signal</keyword>